<dbReference type="Pfam" id="PF00122">
    <property type="entry name" value="E1-E2_ATPase"/>
    <property type="match status" value="1"/>
</dbReference>
<dbReference type="InterPro" id="IPR059000">
    <property type="entry name" value="ATPase_P-type_domA"/>
</dbReference>
<dbReference type="GO" id="GO:0005507">
    <property type="term" value="F:copper ion binding"/>
    <property type="evidence" value="ECO:0007669"/>
    <property type="project" value="TreeGrafter"/>
</dbReference>
<dbReference type="PANTHER" id="PTHR43520">
    <property type="entry name" value="ATP7, ISOFORM B"/>
    <property type="match status" value="1"/>
</dbReference>
<protein>
    <submittedName>
        <fullName evidence="4">Protein containing ATPase, P-type, ATPase-associated region domain protein</fullName>
        <ecNumber evidence="4">3.6.3.-</ecNumber>
    </submittedName>
</protein>
<dbReference type="GO" id="GO:0016787">
    <property type="term" value="F:hydrolase activity"/>
    <property type="evidence" value="ECO:0007669"/>
    <property type="project" value="UniProtKB-KW"/>
</dbReference>
<dbReference type="SUPFAM" id="SSF81653">
    <property type="entry name" value="Calcium ATPase, transduction domain A"/>
    <property type="match status" value="1"/>
</dbReference>
<evidence type="ECO:0000313" key="4">
    <source>
        <dbReference type="EMBL" id="EKC46222.1"/>
    </source>
</evidence>
<dbReference type="GO" id="GO:0016020">
    <property type="term" value="C:membrane"/>
    <property type="evidence" value="ECO:0007669"/>
    <property type="project" value="TreeGrafter"/>
</dbReference>
<feature type="non-terminal residue" evidence="4">
    <location>
        <position position="1"/>
    </location>
</feature>
<dbReference type="EMBL" id="AJWZ01011186">
    <property type="protein sequence ID" value="EKC46222.1"/>
    <property type="molecule type" value="Genomic_DNA"/>
</dbReference>
<comment type="caution">
    <text evidence="4">The sequence shown here is derived from an EMBL/GenBank/DDBJ whole genome shotgun (WGS) entry which is preliminary data.</text>
</comment>
<name>K1RBP4_9ZZZZ</name>
<gene>
    <name evidence="4" type="ORF">OBE_16379</name>
</gene>
<dbReference type="PANTHER" id="PTHR43520:SF8">
    <property type="entry name" value="P-TYPE CU(+) TRANSPORTER"/>
    <property type="match status" value="1"/>
</dbReference>
<organism evidence="4">
    <name type="scientific">human gut metagenome</name>
    <dbReference type="NCBI Taxonomy" id="408170"/>
    <lineage>
        <taxon>unclassified sequences</taxon>
        <taxon>metagenomes</taxon>
        <taxon>organismal metagenomes</taxon>
    </lineage>
</organism>
<evidence type="ECO:0000256" key="2">
    <source>
        <dbReference type="ARBA" id="ARBA00022967"/>
    </source>
</evidence>
<dbReference type="GO" id="GO:0043682">
    <property type="term" value="F:P-type divalent copper transporter activity"/>
    <property type="evidence" value="ECO:0007669"/>
    <property type="project" value="TreeGrafter"/>
</dbReference>
<evidence type="ECO:0000256" key="1">
    <source>
        <dbReference type="ARBA" id="ARBA00022723"/>
    </source>
</evidence>
<dbReference type="Gene3D" id="2.70.150.10">
    <property type="entry name" value="Calcium-transporting ATPase, cytoplasmic transduction domain A"/>
    <property type="match status" value="1"/>
</dbReference>
<accession>K1RBP4</accession>
<dbReference type="AlphaFoldDB" id="K1RBP4"/>
<proteinExistence type="predicted"/>
<dbReference type="EC" id="3.6.3.-" evidence="4"/>
<keyword evidence="1" id="KW-0479">Metal-binding</keyword>
<keyword evidence="4" id="KW-0378">Hydrolase</keyword>
<feature type="domain" description="P-type ATPase A" evidence="3">
    <location>
        <begin position="2"/>
        <end position="91"/>
    </location>
</feature>
<dbReference type="GO" id="GO:0055070">
    <property type="term" value="P:copper ion homeostasis"/>
    <property type="evidence" value="ECO:0007669"/>
    <property type="project" value="TreeGrafter"/>
</dbReference>
<evidence type="ECO:0000259" key="3">
    <source>
        <dbReference type="Pfam" id="PF00122"/>
    </source>
</evidence>
<dbReference type="InterPro" id="IPR008250">
    <property type="entry name" value="ATPase_P-typ_transduc_dom_A_sf"/>
</dbReference>
<keyword evidence="2" id="KW-1278">Translocase</keyword>
<reference evidence="4" key="1">
    <citation type="journal article" date="2013" name="Environ. Microbiol.">
        <title>Microbiota from the distal guts of lean and obese adolescents exhibit partial functional redundancy besides clear differences in community structure.</title>
        <authorList>
            <person name="Ferrer M."/>
            <person name="Ruiz A."/>
            <person name="Lanza F."/>
            <person name="Haange S.B."/>
            <person name="Oberbach A."/>
            <person name="Till H."/>
            <person name="Bargiela R."/>
            <person name="Campoy C."/>
            <person name="Segura M.T."/>
            <person name="Richter M."/>
            <person name="von Bergen M."/>
            <person name="Seifert J."/>
            <person name="Suarez A."/>
        </authorList>
    </citation>
    <scope>NUCLEOTIDE SEQUENCE</scope>
</reference>
<sequence>NGQEILVPSTSIKSGDLVRIHMGNVIPFDGTVTDGEGMVNQASLTGESVPVRKIPGGTVYAGTVVEEGELTICVKENGGSSKYEKIMTMIEESEKLKSSLEGKAEHLADKLVPYTFLRHRSGMAVHTECDQGIIRADGGFLLRIEAVYAVSGIVCDP</sequence>